<dbReference type="SMART" id="SM00353">
    <property type="entry name" value="HLH"/>
    <property type="match status" value="1"/>
</dbReference>
<dbReference type="GO" id="GO:0000981">
    <property type="term" value="F:DNA-binding transcription factor activity, RNA polymerase II-specific"/>
    <property type="evidence" value="ECO:0007669"/>
    <property type="project" value="TreeGrafter"/>
</dbReference>
<dbReference type="InterPro" id="IPR036638">
    <property type="entry name" value="HLH_DNA-bd_sf"/>
</dbReference>
<feature type="region of interest" description="Disordered" evidence="1">
    <location>
        <begin position="98"/>
        <end position="125"/>
    </location>
</feature>
<accession>A0A0K2VDR4</accession>
<dbReference type="GO" id="GO:0007423">
    <property type="term" value="P:sensory organ development"/>
    <property type="evidence" value="ECO:0007669"/>
    <property type="project" value="TreeGrafter"/>
</dbReference>
<proteinExistence type="predicted"/>
<evidence type="ECO:0000259" key="2">
    <source>
        <dbReference type="PROSITE" id="PS50888"/>
    </source>
</evidence>
<gene>
    <name evidence="3" type="primary">Amos</name>
</gene>
<dbReference type="AlphaFoldDB" id="A0A0K2VDR4"/>
<dbReference type="GO" id="GO:0046983">
    <property type="term" value="F:protein dimerization activity"/>
    <property type="evidence" value="ECO:0007669"/>
    <property type="project" value="InterPro"/>
</dbReference>
<dbReference type="InterPro" id="IPR011598">
    <property type="entry name" value="bHLH_dom"/>
</dbReference>
<dbReference type="EMBL" id="HACA01031124">
    <property type="protein sequence ID" value="CDW48485.1"/>
    <property type="molecule type" value="Transcribed_RNA"/>
</dbReference>
<dbReference type="GO" id="GO:0061564">
    <property type="term" value="P:axon development"/>
    <property type="evidence" value="ECO:0007669"/>
    <property type="project" value="TreeGrafter"/>
</dbReference>
<evidence type="ECO:0000313" key="3">
    <source>
        <dbReference type="EMBL" id="CDW48485.1"/>
    </source>
</evidence>
<dbReference type="GO" id="GO:0005634">
    <property type="term" value="C:nucleus"/>
    <property type="evidence" value="ECO:0007669"/>
    <property type="project" value="TreeGrafter"/>
</dbReference>
<dbReference type="Pfam" id="PF00010">
    <property type="entry name" value="HLH"/>
    <property type="match status" value="1"/>
</dbReference>
<evidence type="ECO:0000256" key="1">
    <source>
        <dbReference type="SAM" id="MobiDB-lite"/>
    </source>
</evidence>
<name>A0A0K2VDR4_LEPSM</name>
<dbReference type="GO" id="GO:0070888">
    <property type="term" value="F:E-box binding"/>
    <property type="evidence" value="ECO:0007669"/>
    <property type="project" value="TreeGrafter"/>
</dbReference>
<feature type="compositionally biased region" description="Basic and acidic residues" evidence="1">
    <location>
        <begin position="168"/>
        <end position="184"/>
    </location>
</feature>
<feature type="domain" description="BHLH" evidence="2">
    <location>
        <begin position="175"/>
        <end position="227"/>
    </location>
</feature>
<dbReference type="PANTHER" id="PTHR19290">
    <property type="entry name" value="BASIC HELIX-LOOP-HELIX PROTEIN NEUROGENIN-RELATED"/>
    <property type="match status" value="1"/>
</dbReference>
<dbReference type="PANTHER" id="PTHR19290:SF163">
    <property type="entry name" value="BASIC HELIX-LOOP-HELIX NEURAL TRANSCRIPTION FACTOR TAP"/>
    <property type="match status" value="1"/>
</dbReference>
<reference evidence="3" key="1">
    <citation type="submission" date="2014-05" db="EMBL/GenBank/DDBJ databases">
        <authorList>
            <person name="Chronopoulou M."/>
        </authorList>
    </citation>
    <scope>NUCLEOTIDE SEQUENCE</scope>
    <source>
        <tissue evidence="3">Whole organism</tissue>
    </source>
</reference>
<dbReference type="InterPro" id="IPR050359">
    <property type="entry name" value="bHLH_transcription_factors"/>
</dbReference>
<sequence>MKWDVGDEGRFIDSSEESISDLDFLSVISDFEKHQDEEAFLKDSLDPFYQTPHPPPHWSYSPYSQGTLDYWDNSGEGIDHRLSYHGMYHGSFDGYNEKETYSDSPSSSPETIVKSKKRRKNKSPVEDALKIIKKESQHNLELPKKLFYKHNNSDNPFPKKRGPRPKVLTKEEKKKKRVDANDRERQRMNQLNTAFNNLRDVLPRHGNDRELSKFETIQIAKNYIQTLHQLVT</sequence>
<protein>
    <submittedName>
        <fullName evidence="3">Absent MD neurons and olfactory sensilla [Tribolium castaneum]</fullName>
    </submittedName>
</protein>
<dbReference type="SUPFAM" id="SSF47459">
    <property type="entry name" value="HLH, helix-loop-helix DNA-binding domain"/>
    <property type="match status" value="1"/>
</dbReference>
<feature type="region of interest" description="Disordered" evidence="1">
    <location>
        <begin position="148"/>
        <end position="184"/>
    </location>
</feature>
<dbReference type="PROSITE" id="PS50888">
    <property type="entry name" value="BHLH"/>
    <property type="match status" value="1"/>
</dbReference>
<organism evidence="3">
    <name type="scientific">Lepeophtheirus salmonis</name>
    <name type="common">Salmon louse</name>
    <name type="synonym">Caligus salmonis</name>
    <dbReference type="NCBI Taxonomy" id="72036"/>
    <lineage>
        <taxon>Eukaryota</taxon>
        <taxon>Metazoa</taxon>
        <taxon>Ecdysozoa</taxon>
        <taxon>Arthropoda</taxon>
        <taxon>Crustacea</taxon>
        <taxon>Multicrustacea</taxon>
        <taxon>Hexanauplia</taxon>
        <taxon>Copepoda</taxon>
        <taxon>Siphonostomatoida</taxon>
        <taxon>Caligidae</taxon>
        <taxon>Lepeophtheirus</taxon>
    </lineage>
</organism>
<dbReference type="Gene3D" id="4.10.280.10">
    <property type="entry name" value="Helix-loop-helix DNA-binding domain"/>
    <property type="match status" value="1"/>
</dbReference>
<dbReference type="GO" id="GO:0045944">
    <property type="term" value="P:positive regulation of transcription by RNA polymerase II"/>
    <property type="evidence" value="ECO:0007669"/>
    <property type="project" value="TreeGrafter"/>
</dbReference>